<keyword evidence="8" id="KW-0325">Glycoprotein</keyword>
<dbReference type="InterPro" id="IPR000070">
    <property type="entry name" value="Pectinesterase_cat"/>
</dbReference>
<dbReference type="Pfam" id="PF01095">
    <property type="entry name" value="Pectinesterase"/>
    <property type="match status" value="1"/>
</dbReference>
<feature type="domain" description="Pectinesterase catalytic" evidence="13">
    <location>
        <begin position="51"/>
        <end position="331"/>
    </location>
</feature>
<keyword evidence="5" id="KW-0964">Secreted</keyword>
<evidence type="ECO:0000313" key="14">
    <source>
        <dbReference type="EMBL" id="CAI9117764.1"/>
    </source>
</evidence>
<evidence type="ECO:0000256" key="8">
    <source>
        <dbReference type="ARBA" id="ARBA00023180"/>
    </source>
</evidence>
<comment type="subcellular location">
    <subcellularLocation>
        <location evidence="1">Secreted</location>
    </subcellularLocation>
</comment>
<comment type="similarity">
    <text evidence="3">Belongs to the pectinesterase family.</text>
</comment>
<dbReference type="Proteomes" id="UP001161247">
    <property type="component" value="Chromosome 9"/>
</dbReference>
<dbReference type="Gene3D" id="2.160.20.10">
    <property type="entry name" value="Single-stranded right-handed beta-helix, Pectin lyase-like"/>
    <property type="match status" value="1"/>
</dbReference>
<dbReference type="EC" id="3.1.1.11" evidence="4 12"/>
<keyword evidence="15" id="KW-1185">Reference proteome</keyword>
<dbReference type="InterPro" id="IPR011050">
    <property type="entry name" value="Pectin_lyase_fold/virulence"/>
</dbReference>
<evidence type="ECO:0000313" key="15">
    <source>
        <dbReference type="Proteomes" id="UP001161247"/>
    </source>
</evidence>
<evidence type="ECO:0000256" key="4">
    <source>
        <dbReference type="ARBA" id="ARBA00013229"/>
    </source>
</evidence>
<evidence type="ECO:0000256" key="3">
    <source>
        <dbReference type="ARBA" id="ARBA00008891"/>
    </source>
</evidence>
<dbReference type="EMBL" id="OX459126">
    <property type="protein sequence ID" value="CAI9117764.1"/>
    <property type="molecule type" value="Genomic_DNA"/>
</dbReference>
<accession>A0AAV1EDK7</accession>
<evidence type="ECO:0000256" key="6">
    <source>
        <dbReference type="ARBA" id="ARBA00022801"/>
    </source>
</evidence>
<evidence type="ECO:0000256" key="12">
    <source>
        <dbReference type="RuleBase" id="RU000589"/>
    </source>
</evidence>
<gene>
    <name evidence="14" type="ORF">OLC1_LOCUS23773</name>
</gene>
<evidence type="ECO:0000256" key="9">
    <source>
        <dbReference type="ARBA" id="ARBA00047928"/>
    </source>
</evidence>
<protein>
    <recommendedName>
        <fullName evidence="4 12">Pectinesterase</fullName>
        <ecNumber evidence="4 12">3.1.1.11</ecNumber>
    </recommendedName>
</protein>
<evidence type="ECO:0000256" key="5">
    <source>
        <dbReference type="ARBA" id="ARBA00022525"/>
    </source>
</evidence>
<dbReference type="GO" id="GO:0042545">
    <property type="term" value="P:cell wall modification"/>
    <property type="evidence" value="ECO:0007669"/>
    <property type="project" value="UniProtKB-UniRule"/>
</dbReference>
<feature type="signal peptide" evidence="12">
    <location>
        <begin position="1"/>
        <end position="28"/>
    </location>
</feature>
<keyword evidence="12" id="KW-0732">Signal</keyword>
<dbReference type="GO" id="GO:0005576">
    <property type="term" value="C:extracellular region"/>
    <property type="evidence" value="ECO:0007669"/>
    <property type="project" value="UniProtKB-SubCell"/>
</dbReference>
<comment type="function">
    <text evidence="10">Acts in the modification of cell walls via demethylesterification of cell wall pectin.</text>
</comment>
<comment type="pathway">
    <text evidence="2 12">Glycan metabolism; pectin degradation; 2-dehydro-3-deoxy-D-gluconate from pectin: step 1/5.</text>
</comment>
<evidence type="ECO:0000256" key="2">
    <source>
        <dbReference type="ARBA" id="ARBA00005184"/>
    </source>
</evidence>
<keyword evidence="7 12" id="KW-0063">Aspartyl esterase</keyword>
<dbReference type="GO" id="GO:0030599">
    <property type="term" value="F:pectinesterase activity"/>
    <property type="evidence" value="ECO:0007669"/>
    <property type="project" value="UniProtKB-UniRule"/>
</dbReference>
<sequence>MSYSQIGFSSALVVVLLLLVCFSQEAKCVLNKKKLLASFPTLYVHPLGLLGRANFSSIQAAIDHVPSNNRYWIRIYVHAGIYREKIVIPADKPYIYIQGEGKWKTRVIWGDYGSIMNTATLTSLADNTVIKSMTFTNSYNYPPERNLNPIVPALAGMIMGDKTAFYRCAFLGMQDTLWDEQGRHYFKLCTIQGAVDFIFGSGQSIYERCSIMVAAWPLHGVPGYIAAQGRDHPNETNGFIFKDCNIFGTGKTYLGRPWRPYSRVIFYNTSMADIVVPEGWNAWNSKGKEHQLTFAEHECRGPGANKAGRVKWENNFSVGMVQKWTDMTYIDSDGWISNQLFNMLD</sequence>
<dbReference type="FunFam" id="2.160.20.10:FF:000013">
    <property type="entry name" value="Pectinesterase"/>
    <property type="match status" value="1"/>
</dbReference>
<dbReference type="GO" id="GO:0045490">
    <property type="term" value="P:pectin catabolic process"/>
    <property type="evidence" value="ECO:0007669"/>
    <property type="project" value="UniProtKB-UniRule"/>
</dbReference>
<comment type="catalytic activity">
    <reaction evidence="9 12">
        <text>[(1-&gt;4)-alpha-D-galacturonosyl methyl ester](n) + n H2O = [(1-&gt;4)-alpha-D-galacturonosyl](n) + n methanol + n H(+)</text>
        <dbReference type="Rhea" id="RHEA:22380"/>
        <dbReference type="Rhea" id="RHEA-COMP:14570"/>
        <dbReference type="Rhea" id="RHEA-COMP:14573"/>
        <dbReference type="ChEBI" id="CHEBI:15377"/>
        <dbReference type="ChEBI" id="CHEBI:15378"/>
        <dbReference type="ChEBI" id="CHEBI:17790"/>
        <dbReference type="ChEBI" id="CHEBI:140522"/>
        <dbReference type="ChEBI" id="CHEBI:140523"/>
        <dbReference type="EC" id="3.1.1.11"/>
    </reaction>
</comment>
<dbReference type="PROSITE" id="PS00503">
    <property type="entry name" value="PECTINESTERASE_2"/>
    <property type="match status" value="1"/>
</dbReference>
<organism evidence="14 15">
    <name type="scientific">Oldenlandia corymbosa var. corymbosa</name>
    <dbReference type="NCBI Taxonomy" id="529605"/>
    <lineage>
        <taxon>Eukaryota</taxon>
        <taxon>Viridiplantae</taxon>
        <taxon>Streptophyta</taxon>
        <taxon>Embryophyta</taxon>
        <taxon>Tracheophyta</taxon>
        <taxon>Spermatophyta</taxon>
        <taxon>Magnoliopsida</taxon>
        <taxon>eudicotyledons</taxon>
        <taxon>Gunneridae</taxon>
        <taxon>Pentapetalae</taxon>
        <taxon>asterids</taxon>
        <taxon>lamiids</taxon>
        <taxon>Gentianales</taxon>
        <taxon>Rubiaceae</taxon>
        <taxon>Rubioideae</taxon>
        <taxon>Spermacoceae</taxon>
        <taxon>Hedyotis-Oldenlandia complex</taxon>
        <taxon>Oldenlandia</taxon>
    </lineage>
</organism>
<evidence type="ECO:0000256" key="7">
    <source>
        <dbReference type="ARBA" id="ARBA00023085"/>
    </source>
</evidence>
<reference evidence="14" key="1">
    <citation type="submission" date="2023-03" db="EMBL/GenBank/DDBJ databases">
        <authorList>
            <person name="Julca I."/>
        </authorList>
    </citation>
    <scope>NUCLEOTIDE SEQUENCE</scope>
</reference>
<dbReference type="InterPro" id="IPR012334">
    <property type="entry name" value="Pectin_lyas_fold"/>
</dbReference>
<evidence type="ECO:0000259" key="13">
    <source>
        <dbReference type="Pfam" id="PF01095"/>
    </source>
</evidence>
<name>A0AAV1EDK7_OLDCO</name>
<dbReference type="AlphaFoldDB" id="A0AAV1EDK7"/>
<proteinExistence type="inferred from homology"/>
<dbReference type="PANTHER" id="PTHR31321:SF76">
    <property type="entry name" value="PECTINESTERASE 10-RELATED"/>
    <property type="match status" value="1"/>
</dbReference>
<dbReference type="SUPFAM" id="SSF51126">
    <property type="entry name" value="Pectin lyase-like"/>
    <property type="match status" value="1"/>
</dbReference>
<evidence type="ECO:0000256" key="11">
    <source>
        <dbReference type="PROSITE-ProRule" id="PRU10040"/>
    </source>
</evidence>
<evidence type="ECO:0000256" key="10">
    <source>
        <dbReference type="ARBA" id="ARBA00057335"/>
    </source>
</evidence>
<dbReference type="PANTHER" id="PTHR31321">
    <property type="entry name" value="ACYL-COA THIOESTER HYDROLASE YBHC-RELATED"/>
    <property type="match status" value="1"/>
</dbReference>
<keyword evidence="6 12" id="KW-0378">Hydrolase</keyword>
<dbReference type="InterPro" id="IPR033131">
    <property type="entry name" value="Pectinesterase_Asp_AS"/>
</dbReference>
<feature type="active site" evidence="11">
    <location>
        <position position="196"/>
    </location>
</feature>
<evidence type="ECO:0000256" key="1">
    <source>
        <dbReference type="ARBA" id="ARBA00004613"/>
    </source>
</evidence>
<feature type="chain" id="PRO_5043111787" description="Pectinesterase" evidence="12">
    <location>
        <begin position="29"/>
        <end position="345"/>
    </location>
</feature>